<keyword evidence="3 4" id="KW-0408">Iron</keyword>
<evidence type="ECO:0000313" key="8">
    <source>
        <dbReference type="Proteomes" id="UP000486602"/>
    </source>
</evidence>
<dbReference type="Gene3D" id="1.10.760.10">
    <property type="entry name" value="Cytochrome c-like domain"/>
    <property type="match status" value="1"/>
</dbReference>
<dbReference type="Pfam" id="PF13442">
    <property type="entry name" value="Cytochrome_CBB3"/>
    <property type="match status" value="1"/>
</dbReference>
<keyword evidence="2 4" id="KW-0479">Metal-binding</keyword>
<dbReference type="PROSITE" id="PS51257">
    <property type="entry name" value="PROKAR_LIPOPROTEIN"/>
    <property type="match status" value="1"/>
</dbReference>
<dbReference type="InterPro" id="IPR036909">
    <property type="entry name" value="Cyt_c-like_dom_sf"/>
</dbReference>
<comment type="caution">
    <text evidence="7">The sequence shown here is derived from an EMBL/GenBank/DDBJ whole genome shotgun (WGS) entry which is preliminary data.</text>
</comment>
<name>A0A7K3WJS8_9FLAO</name>
<evidence type="ECO:0000259" key="6">
    <source>
        <dbReference type="PROSITE" id="PS51007"/>
    </source>
</evidence>
<dbReference type="GO" id="GO:0020037">
    <property type="term" value="F:heme binding"/>
    <property type="evidence" value="ECO:0007669"/>
    <property type="project" value="InterPro"/>
</dbReference>
<dbReference type="PANTHER" id="PTHR40394">
    <property type="entry name" value="LIPOPROTEIN-RELATED"/>
    <property type="match status" value="1"/>
</dbReference>
<keyword evidence="1 4" id="KW-0349">Heme</keyword>
<feature type="domain" description="Cytochrome c" evidence="6">
    <location>
        <begin position="114"/>
        <end position="199"/>
    </location>
</feature>
<dbReference type="AlphaFoldDB" id="A0A7K3WJS8"/>
<evidence type="ECO:0000256" key="3">
    <source>
        <dbReference type="ARBA" id="ARBA00023004"/>
    </source>
</evidence>
<gene>
    <name evidence="7" type="ORF">G3O08_00065</name>
</gene>
<dbReference type="SUPFAM" id="SSF46626">
    <property type="entry name" value="Cytochrome c"/>
    <property type="match status" value="1"/>
</dbReference>
<dbReference type="GO" id="GO:0009055">
    <property type="term" value="F:electron transfer activity"/>
    <property type="evidence" value="ECO:0007669"/>
    <property type="project" value="InterPro"/>
</dbReference>
<evidence type="ECO:0000256" key="1">
    <source>
        <dbReference type="ARBA" id="ARBA00022617"/>
    </source>
</evidence>
<proteinExistence type="predicted"/>
<dbReference type="GO" id="GO:0046872">
    <property type="term" value="F:metal ion binding"/>
    <property type="evidence" value="ECO:0007669"/>
    <property type="project" value="UniProtKB-KW"/>
</dbReference>
<evidence type="ECO:0000256" key="5">
    <source>
        <dbReference type="SAM" id="MobiDB-lite"/>
    </source>
</evidence>
<dbReference type="PANTHER" id="PTHR40394:SF2">
    <property type="entry name" value="QUINOL:CYTOCHROME C OXIDOREDUCTASE MEMBRANE PROTEIN"/>
    <property type="match status" value="1"/>
</dbReference>
<dbReference type="EMBL" id="JAAGVY010000001">
    <property type="protein sequence ID" value="NEN21897.1"/>
    <property type="molecule type" value="Genomic_DNA"/>
</dbReference>
<sequence>MNLTKSIHIKALFTTAFGLLLLSSCVRDEQSPGYEYMPDMYRSPAIEAYVDYGEIRDTIRPELNLTMSARQPVEGTVPMSEYAMNDMPYSIPNTPEGYELAGEVLKSPYPQSQKIILEGTEVYANFCVQCHGAKGKGDGAVVIKGGHPAPPAYDGTLKDLSEGKMFHTITYGKGLMGSHASQISKSDRWKVIAFVKTLQNPDAQVTEQNGSEADTTGTAEMPN</sequence>
<keyword evidence="8" id="KW-1185">Reference proteome</keyword>
<reference evidence="7 8" key="1">
    <citation type="submission" date="2020-02" db="EMBL/GenBank/DDBJ databases">
        <title>Out from the shadows clarifying the taxonomy of the family Cryomorphaceae and related taxa by utilizing the GTDB taxonomic framework.</title>
        <authorList>
            <person name="Bowman J.P."/>
        </authorList>
    </citation>
    <scope>NUCLEOTIDE SEQUENCE [LARGE SCALE GENOMIC DNA]</scope>
    <source>
        <strain evidence="7 8">QSSC 1-22</strain>
    </source>
</reference>
<organism evidence="7 8">
    <name type="scientific">Cryomorpha ignava</name>
    <dbReference type="NCBI Taxonomy" id="101383"/>
    <lineage>
        <taxon>Bacteria</taxon>
        <taxon>Pseudomonadati</taxon>
        <taxon>Bacteroidota</taxon>
        <taxon>Flavobacteriia</taxon>
        <taxon>Flavobacteriales</taxon>
        <taxon>Cryomorphaceae</taxon>
        <taxon>Cryomorpha</taxon>
    </lineage>
</organism>
<dbReference type="Proteomes" id="UP000486602">
    <property type="component" value="Unassembled WGS sequence"/>
</dbReference>
<evidence type="ECO:0000256" key="2">
    <source>
        <dbReference type="ARBA" id="ARBA00022723"/>
    </source>
</evidence>
<evidence type="ECO:0000313" key="7">
    <source>
        <dbReference type="EMBL" id="NEN21897.1"/>
    </source>
</evidence>
<evidence type="ECO:0000256" key="4">
    <source>
        <dbReference type="PROSITE-ProRule" id="PRU00433"/>
    </source>
</evidence>
<dbReference type="PROSITE" id="PS51007">
    <property type="entry name" value="CYTC"/>
    <property type="match status" value="1"/>
</dbReference>
<dbReference type="RefSeq" id="WP_163282623.1">
    <property type="nucleotide sequence ID" value="NZ_JAAGVY010000001.1"/>
</dbReference>
<feature type="region of interest" description="Disordered" evidence="5">
    <location>
        <begin position="203"/>
        <end position="223"/>
    </location>
</feature>
<dbReference type="InterPro" id="IPR009056">
    <property type="entry name" value="Cyt_c-like_dom"/>
</dbReference>
<accession>A0A7K3WJS8</accession>
<protein>
    <submittedName>
        <fullName evidence="7">Cytochrome c</fullName>
    </submittedName>
</protein>